<feature type="transmembrane region" description="Helical" evidence="1">
    <location>
        <begin position="12"/>
        <end position="35"/>
    </location>
</feature>
<evidence type="ECO:0008006" key="3">
    <source>
        <dbReference type="Google" id="ProtNLM"/>
    </source>
</evidence>
<evidence type="ECO:0000256" key="1">
    <source>
        <dbReference type="SAM" id="Phobius"/>
    </source>
</evidence>
<reference evidence="2" key="1">
    <citation type="submission" date="2019-08" db="EMBL/GenBank/DDBJ databases">
        <authorList>
            <person name="Kucharzyk K."/>
            <person name="Murdoch R.W."/>
            <person name="Higgins S."/>
            <person name="Loffler F."/>
        </authorList>
    </citation>
    <scope>NUCLEOTIDE SEQUENCE</scope>
</reference>
<organism evidence="2">
    <name type="scientific">bioreactor metagenome</name>
    <dbReference type="NCBI Taxonomy" id="1076179"/>
    <lineage>
        <taxon>unclassified sequences</taxon>
        <taxon>metagenomes</taxon>
        <taxon>ecological metagenomes</taxon>
    </lineage>
</organism>
<evidence type="ECO:0000313" key="2">
    <source>
        <dbReference type="EMBL" id="MPN06073.1"/>
    </source>
</evidence>
<protein>
    <recommendedName>
        <fullName evidence="3">Glucokinase</fullName>
    </recommendedName>
</protein>
<name>A0A645F089_9ZZZZ</name>
<dbReference type="InterPro" id="IPR043129">
    <property type="entry name" value="ATPase_NBD"/>
</dbReference>
<comment type="caution">
    <text evidence="2">The sequence shown here is derived from an EMBL/GenBank/DDBJ whole genome shotgun (WGS) entry which is preliminary data.</text>
</comment>
<dbReference type="SUPFAM" id="SSF53067">
    <property type="entry name" value="Actin-like ATPase domain"/>
    <property type="match status" value="1"/>
</dbReference>
<keyword evidence="1" id="KW-1133">Transmembrane helix</keyword>
<dbReference type="EMBL" id="VSSQ01051960">
    <property type="protein sequence ID" value="MPN06073.1"/>
    <property type="molecule type" value="Genomic_DNA"/>
</dbReference>
<sequence>MAAKCVEREGTYLGLGIANLITLFTPNLIALGGGVMRSWPLFKDRIELIVRQNCGLVPHEKTRIELASLGSDVNLLGAGQAWFHRYHSN</sequence>
<keyword evidence="1" id="KW-0472">Membrane</keyword>
<dbReference type="InterPro" id="IPR000600">
    <property type="entry name" value="ROK"/>
</dbReference>
<accession>A0A645F089</accession>
<gene>
    <name evidence="2" type="ORF">SDC9_153328</name>
</gene>
<keyword evidence="1" id="KW-0812">Transmembrane</keyword>
<dbReference type="CDD" id="cd23763">
    <property type="entry name" value="ASKHA_ATPase_ROK"/>
    <property type="match status" value="1"/>
</dbReference>
<dbReference type="Gene3D" id="3.30.420.40">
    <property type="match status" value="1"/>
</dbReference>
<proteinExistence type="predicted"/>
<dbReference type="Pfam" id="PF00480">
    <property type="entry name" value="ROK"/>
    <property type="match status" value="1"/>
</dbReference>
<dbReference type="AlphaFoldDB" id="A0A645F089"/>